<sequence>MTFDLILGGVVSVLLLGYLIYALVRPEKF</sequence>
<keyword evidence="1" id="KW-0812">Transmembrane</keyword>
<reference evidence="2 3" key="1">
    <citation type="submission" date="2023-07" db="EMBL/GenBank/DDBJ databases">
        <title>Sorghum-associated microbial communities from plants grown in Nebraska, USA.</title>
        <authorList>
            <person name="Schachtman D."/>
        </authorList>
    </citation>
    <scope>NUCLEOTIDE SEQUENCE [LARGE SCALE GENOMIC DNA]</scope>
    <source>
        <strain evidence="2 3">584</strain>
    </source>
</reference>
<evidence type="ECO:0000256" key="1">
    <source>
        <dbReference type="SAM" id="Phobius"/>
    </source>
</evidence>
<dbReference type="InterPro" id="IPR011726">
    <property type="entry name" value="KdpF"/>
</dbReference>
<evidence type="ECO:0000313" key="2">
    <source>
        <dbReference type="EMBL" id="MDR6289315.1"/>
    </source>
</evidence>
<dbReference type="Proteomes" id="UP001262410">
    <property type="component" value="Unassembled WGS sequence"/>
</dbReference>
<dbReference type="EMBL" id="JAVDPW010000003">
    <property type="protein sequence ID" value="MDR6289315.1"/>
    <property type="molecule type" value="Genomic_DNA"/>
</dbReference>
<keyword evidence="1" id="KW-0472">Membrane</keyword>
<feature type="transmembrane region" description="Helical" evidence="1">
    <location>
        <begin position="6"/>
        <end position="24"/>
    </location>
</feature>
<gene>
    <name evidence="2" type="ORF">E9232_001830</name>
</gene>
<organism evidence="2 3">
    <name type="scientific">Inquilinus ginsengisoli</name>
    <dbReference type="NCBI Taxonomy" id="363840"/>
    <lineage>
        <taxon>Bacteria</taxon>
        <taxon>Pseudomonadati</taxon>
        <taxon>Pseudomonadota</taxon>
        <taxon>Alphaproteobacteria</taxon>
        <taxon>Rhodospirillales</taxon>
        <taxon>Rhodospirillaceae</taxon>
        <taxon>Inquilinus</taxon>
    </lineage>
</organism>
<dbReference type="Pfam" id="PF09604">
    <property type="entry name" value="Potass_KdpF"/>
    <property type="match status" value="1"/>
</dbReference>
<protein>
    <submittedName>
        <fullName evidence="2">K+-transporting ATPase KdpF subunit</fullName>
    </submittedName>
</protein>
<proteinExistence type="predicted"/>
<keyword evidence="3" id="KW-1185">Reference proteome</keyword>
<dbReference type="RefSeq" id="WP_309793542.1">
    <property type="nucleotide sequence ID" value="NZ_JAVDPW010000003.1"/>
</dbReference>
<evidence type="ECO:0000313" key="3">
    <source>
        <dbReference type="Proteomes" id="UP001262410"/>
    </source>
</evidence>
<name>A0ABU1JL25_9PROT</name>
<accession>A0ABU1JL25</accession>
<keyword evidence="1" id="KW-1133">Transmembrane helix</keyword>
<comment type="caution">
    <text evidence="2">The sequence shown here is derived from an EMBL/GenBank/DDBJ whole genome shotgun (WGS) entry which is preliminary data.</text>
</comment>
<dbReference type="NCBIfam" id="TIGR02115">
    <property type="entry name" value="potass_kdpF"/>
    <property type="match status" value="1"/>
</dbReference>